<evidence type="ECO:0000256" key="2">
    <source>
        <dbReference type="ARBA" id="ARBA00022803"/>
    </source>
</evidence>
<dbReference type="SUPFAM" id="SSF53649">
    <property type="entry name" value="Alkaline phosphatase-like"/>
    <property type="match status" value="1"/>
</dbReference>
<proteinExistence type="predicted"/>
<dbReference type="PANTHER" id="PTHR15704">
    <property type="entry name" value="SUPERKILLER 3 PROTEIN-RELATED"/>
    <property type="match status" value="1"/>
</dbReference>
<dbReference type="PROSITE" id="PS50005">
    <property type="entry name" value="TPR"/>
    <property type="match status" value="2"/>
</dbReference>
<feature type="repeat" description="TPR" evidence="3">
    <location>
        <begin position="561"/>
        <end position="594"/>
    </location>
</feature>
<gene>
    <name evidence="5" type="ORF">KC01_LOCUS41890</name>
</gene>
<dbReference type="InterPro" id="IPR039226">
    <property type="entry name" value="Ski3/TTC37"/>
</dbReference>
<dbReference type="GO" id="GO:0006401">
    <property type="term" value="P:RNA catabolic process"/>
    <property type="evidence" value="ECO:0007669"/>
    <property type="project" value="InterPro"/>
</dbReference>
<reference evidence="5 6" key="1">
    <citation type="submission" date="2024-04" db="EMBL/GenBank/DDBJ databases">
        <authorList>
            <person name="Waldvogel A.-M."/>
            <person name="Schoenle A."/>
        </authorList>
    </citation>
    <scope>NUCLEOTIDE SEQUENCE [LARGE SCALE GENOMIC DNA]</scope>
</reference>
<evidence type="ECO:0000313" key="6">
    <source>
        <dbReference type="Proteomes" id="UP001497482"/>
    </source>
</evidence>
<dbReference type="EMBL" id="OZ035831">
    <property type="protein sequence ID" value="CAL1616054.1"/>
    <property type="molecule type" value="Genomic_DNA"/>
</dbReference>
<dbReference type="InterPro" id="IPR011990">
    <property type="entry name" value="TPR-like_helical_dom_sf"/>
</dbReference>
<evidence type="ECO:0000259" key="4">
    <source>
        <dbReference type="Pfam" id="PF16347"/>
    </source>
</evidence>
<dbReference type="InterPro" id="IPR017850">
    <property type="entry name" value="Alkaline_phosphatase_core_sf"/>
</dbReference>
<dbReference type="Pfam" id="PF13181">
    <property type="entry name" value="TPR_8"/>
    <property type="match status" value="1"/>
</dbReference>
<dbReference type="GO" id="GO:0055087">
    <property type="term" value="C:Ski complex"/>
    <property type="evidence" value="ECO:0007669"/>
    <property type="project" value="InterPro"/>
</dbReference>
<organism evidence="5 6">
    <name type="scientific">Knipowitschia caucasica</name>
    <name type="common">Caucasian dwarf goby</name>
    <name type="synonym">Pomatoschistus caucasicus</name>
    <dbReference type="NCBI Taxonomy" id="637954"/>
    <lineage>
        <taxon>Eukaryota</taxon>
        <taxon>Metazoa</taxon>
        <taxon>Chordata</taxon>
        <taxon>Craniata</taxon>
        <taxon>Vertebrata</taxon>
        <taxon>Euteleostomi</taxon>
        <taxon>Actinopterygii</taxon>
        <taxon>Neopterygii</taxon>
        <taxon>Teleostei</taxon>
        <taxon>Neoteleostei</taxon>
        <taxon>Acanthomorphata</taxon>
        <taxon>Gobiaria</taxon>
        <taxon>Gobiiformes</taxon>
        <taxon>Gobioidei</taxon>
        <taxon>Gobiidae</taxon>
        <taxon>Gobiinae</taxon>
        <taxon>Knipowitschia</taxon>
    </lineage>
</organism>
<protein>
    <recommendedName>
        <fullName evidence="4">N-sulphoglucosamine sulphohydrolase C-terminal domain-containing protein</fullName>
    </recommendedName>
</protein>
<keyword evidence="6" id="KW-1185">Reference proteome</keyword>
<keyword evidence="2 3" id="KW-0802">TPR repeat</keyword>
<feature type="repeat" description="TPR" evidence="3">
    <location>
        <begin position="188"/>
        <end position="221"/>
    </location>
</feature>
<dbReference type="AlphaFoldDB" id="A0AAV2MSD6"/>
<evidence type="ECO:0000256" key="1">
    <source>
        <dbReference type="ARBA" id="ARBA00022737"/>
    </source>
</evidence>
<dbReference type="InterPro" id="IPR019734">
    <property type="entry name" value="TPR_rpt"/>
</dbReference>
<evidence type="ECO:0000256" key="3">
    <source>
        <dbReference type="PROSITE-ProRule" id="PRU00339"/>
    </source>
</evidence>
<dbReference type="Gene3D" id="3.40.720.10">
    <property type="entry name" value="Alkaline Phosphatase, subunit A"/>
    <property type="match status" value="1"/>
</dbReference>
<keyword evidence="1" id="KW-0677">Repeat</keyword>
<feature type="domain" description="N-sulphoglucosamine sulphohydrolase C-terminal" evidence="4">
    <location>
        <begin position="32"/>
        <end position="177"/>
    </location>
</feature>
<dbReference type="SUPFAM" id="SSF48452">
    <property type="entry name" value="TPR-like"/>
    <property type="match status" value="2"/>
</dbReference>
<name>A0AAV2MSD6_KNICA</name>
<sequence>MLGEIIASLKEMGVLNNTIVIFTADHGELAMDHRQFYKMSMFEGSVHIPLLFMGPDIKSGLLVDQHVSLVDIFPSILNIASISSPANLSGYSLLPFMSKSYVNVKSQHPDWIFSEYHGCNANASTYMLRTGKWKYITYSDGQQVPPQLFDLSQDTEELHNSARDAIKNKEYKEALKHCKDVLKVENNYNAWVFIGLSATELEQPDQAQMAYKKAVELDPEQLLAWQGLANLYQKIDQWDFKVDLPSVYEKLVELYSKTDRNKCYETINKLSEIYESDKEYLKLAQLWTKHIQLKEEDGVDKKETLQLWQQMSKLLTQDGEPKDETLLHLVTAFEQALVHADPVPGEEHKAASVELIKCLSKMPQKRPRLKEACETMASIYPSERYPLEVLCLDYLTTGDFSEEAMGSFTLLQDKHPGSGLAQLGVGFKAFHDGKYKDAIIPLKQGLEKHCFSLGWFSLGQAQLKLHRYSDSVASCSNGLATCKPEDHELMTKLLRLKVEALVRCGGEAAADDALEIFSKVAHSENDPALVSLKGWAYLNKGQVEKALKISTDLLVTTPNLADALALQGRAYFLQKQLDMAEKSFLEAAEKNPESGEYHFLLGELYWNMGVETRIDRSKAHTLLLKLIGVCATIGSVFTAALKAFTKAQQLQPSSIYSLYQAAAIKQTLSKFKEAAAEYMQITTQQDYVPALKGNQYY</sequence>
<dbReference type="SMART" id="SM00028">
    <property type="entry name" value="TPR"/>
    <property type="match status" value="6"/>
</dbReference>
<dbReference type="PANTHER" id="PTHR15704:SF7">
    <property type="entry name" value="SUPERKILLER COMPLEX PROTEIN 3"/>
    <property type="match status" value="1"/>
</dbReference>
<dbReference type="Gene3D" id="1.25.40.10">
    <property type="entry name" value="Tetratricopeptide repeat domain"/>
    <property type="match status" value="2"/>
</dbReference>
<accession>A0AAV2MSD6</accession>
<evidence type="ECO:0000313" key="5">
    <source>
        <dbReference type="EMBL" id="CAL1616054.1"/>
    </source>
</evidence>
<dbReference type="Proteomes" id="UP001497482">
    <property type="component" value="Chromosome 9"/>
</dbReference>
<dbReference type="InterPro" id="IPR032506">
    <property type="entry name" value="SGSH_C"/>
</dbReference>
<dbReference type="Pfam" id="PF16347">
    <property type="entry name" value="SGSH_C"/>
    <property type="match status" value="1"/>
</dbReference>